<comment type="caution">
    <text evidence="1">The sequence shown here is derived from an EMBL/GenBank/DDBJ whole genome shotgun (WGS) entry which is preliminary data.</text>
</comment>
<dbReference type="Pfam" id="PF07751">
    <property type="entry name" value="Abi_2"/>
    <property type="match status" value="1"/>
</dbReference>
<proteinExistence type="predicted"/>
<protein>
    <submittedName>
        <fullName evidence="1">Abi family protein</fullName>
    </submittedName>
</protein>
<dbReference type="Proteomes" id="UP000320648">
    <property type="component" value="Unassembled WGS sequence"/>
</dbReference>
<gene>
    <name evidence="1" type="ORF">FQN05_11055</name>
</gene>
<dbReference type="RefSeq" id="WP_070511040.1">
    <property type="nucleotide sequence ID" value="NZ_PNHI01000001.1"/>
</dbReference>
<organism evidence="1 2">
    <name type="scientific">Corynebacterium aurimucosum</name>
    <dbReference type="NCBI Taxonomy" id="169292"/>
    <lineage>
        <taxon>Bacteria</taxon>
        <taxon>Bacillati</taxon>
        <taxon>Actinomycetota</taxon>
        <taxon>Actinomycetes</taxon>
        <taxon>Mycobacteriales</taxon>
        <taxon>Corynebacteriaceae</taxon>
        <taxon>Corynebacterium</taxon>
    </lineage>
</organism>
<accession>A0A2N6TSH5</accession>
<sequence>MSSSLKPAATIDEHIIRLQSRGMKIDKALAEQWFSHVSYYRLSAYWYPARQFNEDGTSRSSHFVDGTDFVHVISLYEADRKLRTLIHDGMERIEVAMRTKLVELLCTRHPNDPTFYLRSDDFRPNFDHVSWLSTAYGRLARAKKNDAVKHYIDEYGGQYPMWVVAEVLDFSDISKLYAGLGSNDQRSISEALDIKIDFASLNRNQKQKLTKKHPLASWLEQLTIIRNTCAHHGRLWNRSFAPAPTEVIRSNGSLYLLPEIQSEKLFGALIVMAHMLRTVSPGTTWPDKVVASLNQHFLTNPLVEKASIGIQSDWDEKTL</sequence>
<evidence type="ECO:0000313" key="2">
    <source>
        <dbReference type="Proteomes" id="UP000320648"/>
    </source>
</evidence>
<name>A0A2N6TSH5_9CORY</name>
<reference evidence="1 2" key="1">
    <citation type="submission" date="2019-07" db="EMBL/GenBank/DDBJ databases">
        <title>Draft genome of C. aurimucosum strain 15-4290.</title>
        <authorList>
            <person name="Pacheco L.G.C."/>
            <person name="Aguiar E.R.G.R."/>
            <person name="Navas J."/>
            <person name="Santos C.S."/>
            <person name="Rocha D.J.P.G."/>
        </authorList>
    </citation>
    <scope>NUCLEOTIDE SEQUENCE [LARGE SCALE GENOMIC DNA]</scope>
    <source>
        <strain evidence="1 2">15-4290</strain>
    </source>
</reference>
<dbReference type="InterPro" id="IPR011664">
    <property type="entry name" value="Abi_system_AbiD/AbiF-like"/>
</dbReference>
<evidence type="ECO:0000313" key="1">
    <source>
        <dbReference type="EMBL" id="TVU81538.1"/>
    </source>
</evidence>
<dbReference type="EMBL" id="VMTX01000017">
    <property type="protein sequence ID" value="TVU81538.1"/>
    <property type="molecule type" value="Genomic_DNA"/>
</dbReference>
<dbReference type="AlphaFoldDB" id="A0A2N6TSH5"/>